<evidence type="ECO:0000259" key="3">
    <source>
        <dbReference type="Pfam" id="PF00561"/>
    </source>
</evidence>
<evidence type="ECO:0000313" key="5">
    <source>
        <dbReference type="Proteomes" id="UP000007819"/>
    </source>
</evidence>
<evidence type="ECO:0000313" key="4">
    <source>
        <dbReference type="EnsemblMetazoa" id="XP_016660539.2"/>
    </source>
</evidence>
<keyword evidence="5" id="KW-1185">Reference proteome</keyword>
<organism evidence="4 5">
    <name type="scientific">Acyrthosiphon pisum</name>
    <name type="common">Pea aphid</name>
    <dbReference type="NCBI Taxonomy" id="7029"/>
    <lineage>
        <taxon>Eukaryota</taxon>
        <taxon>Metazoa</taxon>
        <taxon>Ecdysozoa</taxon>
        <taxon>Arthropoda</taxon>
        <taxon>Hexapoda</taxon>
        <taxon>Insecta</taxon>
        <taxon>Pterygota</taxon>
        <taxon>Neoptera</taxon>
        <taxon>Paraneoptera</taxon>
        <taxon>Hemiptera</taxon>
        <taxon>Sternorrhyncha</taxon>
        <taxon>Aphidomorpha</taxon>
        <taxon>Aphidoidea</taxon>
        <taxon>Aphididae</taxon>
        <taxon>Macrosiphini</taxon>
        <taxon>Acyrthosiphon</taxon>
    </lineage>
</organism>
<dbReference type="GO" id="GO:0016787">
    <property type="term" value="F:hydrolase activity"/>
    <property type="evidence" value="ECO:0007669"/>
    <property type="project" value="UniProtKB-KW"/>
</dbReference>
<evidence type="ECO:0000256" key="2">
    <source>
        <dbReference type="ARBA" id="ARBA00022801"/>
    </source>
</evidence>
<feature type="domain" description="AB hydrolase-1" evidence="3">
    <location>
        <begin position="93"/>
        <end position="195"/>
    </location>
</feature>
<dbReference type="PANTHER" id="PTHR43798:SF14">
    <property type="entry name" value="SERINE HYDROLASE-LIKE PROTEIN DDB_G0286239"/>
    <property type="match status" value="1"/>
</dbReference>
<dbReference type="Pfam" id="PF00561">
    <property type="entry name" value="Abhydrolase_1"/>
    <property type="match status" value="1"/>
</dbReference>
<reference evidence="5" key="1">
    <citation type="submission" date="2010-06" db="EMBL/GenBank/DDBJ databases">
        <authorList>
            <person name="Jiang H."/>
            <person name="Abraham K."/>
            <person name="Ali S."/>
            <person name="Alsbrooks S.L."/>
            <person name="Anim B.N."/>
            <person name="Anosike U.S."/>
            <person name="Attaway T."/>
            <person name="Bandaranaike D.P."/>
            <person name="Battles P.K."/>
            <person name="Bell S.N."/>
            <person name="Bell A.V."/>
            <person name="Beltran B."/>
            <person name="Bickham C."/>
            <person name="Bustamante Y."/>
            <person name="Caleb T."/>
            <person name="Canada A."/>
            <person name="Cardenas V."/>
            <person name="Carter K."/>
            <person name="Chacko J."/>
            <person name="Chandrabose M.N."/>
            <person name="Chavez D."/>
            <person name="Chavez A."/>
            <person name="Chen L."/>
            <person name="Chu H.-S."/>
            <person name="Claassen K.J."/>
            <person name="Cockrell R."/>
            <person name="Collins M."/>
            <person name="Cooper J.A."/>
            <person name="Cree A."/>
            <person name="Curry S.M."/>
            <person name="Da Y."/>
            <person name="Dao M.D."/>
            <person name="Das B."/>
            <person name="Davila M.-L."/>
            <person name="Davy-Carroll L."/>
            <person name="Denson S."/>
            <person name="Dinh H."/>
            <person name="Ebong V.E."/>
            <person name="Edwards J.R."/>
            <person name="Egan A."/>
            <person name="El-Daye J."/>
            <person name="Escobedo L."/>
            <person name="Fernandez S."/>
            <person name="Fernando P.R."/>
            <person name="Flagg N."/>
            <person name="Forbes L.D."/>
            <person name="Fowler R.G."/>
            <person name="Fu Q."/>
            <person name="Gabisi R.A."/>
            <person name="Ganer J."/>
            <person name="Garbino Pronczuk A."/>
            <person name="Garcia R.M."/>
            <person name="Garner T."/>
            <person name="Garrett T.E."/>
            <person name="Gonzalez D.A."/>
            <person name="Hamid H."/>
            <person name="Hawkins E.S."/>
            <person name="Hirani K."/>
            <person name="Hogues M.E."/>
            <person name="Hollins B."/>
            <person name="Hsiao C.-H."/>
            <person name="Jabil R."/>
            <person name="James M.L."/>
            <person name="Jhangiani S.N."/>
            <person name="Johnson B."/>
            <person name="Johnson Q."/>
            <person name="Joshi V."/>
            <person name="Kalu J.B."/>
            <person name="Kam C."/>
            <person name="Kashfia A."/>
            <person name="Keebler J."/>
            <person name="Kisamo H."/>
            <person name="Kovar C.L."/>
            <person name="Lago L.A."/>
            <person name="Lai C.-Y."/>
            <person name="Laidlaw J."/>
            <person name="Lara F."/>
            <person name="Le T.-K."/>
            <person name="Lee S.L."/>
            <person name="Legall F.H."/>
            <person name="Lemon S.J."/>
            <person name="Lewis L.R."/>
            <person name="Li B."/>
            <person name="Liu Y."/>
            <person name="Liu Y.-S."/>
            <person name="Lopez J."/>
            <person name="Lozado R.J."/>
            <person name="Lu J."/>
            <person name="Madu R.C."/>
            <person name="Maheshwari M."/>
            <person name="Maheshwari R."/>
            <person name="Malloy K."/>
            <person name="Martinez E."/>
            <person name="Mathew T."/>
            <person name="Mercado I.C."/>
            <person name="Mercado C."/>
            <person name="Meyer B."/>
            <person name="Montgomery K."/>
            <person name="Morgan M.B."/>
            <person name="Munidasa M."/>
            <person name="Nazareth L.V."/>
            <person name="Nelson J."/>
            <person name="Ng B.M."/>
            <person name="Nguyen N.B."/>
            <person name="Nguyen P.Q."/>
            <person name="Nguyen T."/>
            <person name="Obregon M."/>
            <person name="Okwuonu G.O."/>
            <person name="Onwere C.G."/>
            <person name="Orozco G."/>
            <person name="Parra A."/>
            <person name="Patel S."/>
            <person name="Patil S."/>
            <person name="Perez A."/>
            <person name="Perez Y."/>
            <person name="Pham C."/>
            <person name="Primus E.L."/>
            <person name="Pu L.-L."/>
            <person name="Puazo M."/>
            <person name="Qin X."/>
            <person name="Quiroz J.B."/>
            <person name="Reese J."/>
            <person name="Richards S."/>
            <person name="Rives C.M."/>
            <person name="Robberts R."/>
            <person name="Ruiz S.J."/>
            <person name="Ruiz M.J."/>
            <person name="Santibanez J."/>
            <person name="Schneider B.W."/>
            <person name="Sisson I."/>
            <person name="Smith M."/>
            <person name="Sodergren E."/>
            <person name="Song X.-Z."/>
            <person name="Song B.B."/>
            <person name="Summersgill H."/>
            <person name="Thelus R."/>
            <person name="Thornton R.D."/>
            <person name="Trejos Z.Y."/>
            <person name="Usmani K."/>
            <person name="Vattathil S."/>
            <person name="Villasana D."/>
            <person name="Walker D.L."/>
            <person name="Wang S."/>
            <person name="Wang K."/>
            <person name="White C.S."/>
            <person name="Williams A.C."/>
            <person name="Williamson J."/>
            <person name="Wilson K."/>
            <person name="Woghiren I.O."/>
            <person name="Woodworth J.R."/>
            <person name="Worley K.C."/>
            <person name="Wright R.A."/>
            <person name="Wu W."/>
            <person name="Young L."/>
            <person name="Zhang L."/>
            <person name="Zhang J."/>
            <person name="Zhu Y."/>
            <person name="Muzny D.M."/>
            <person name="Weinstock G."/>
            <person name="Gibbs R.A."/>
        </authorList>
    </citation>
    <scope>NUCLEOTIDE SEQUENCE [LARGE SCALE GENOMIC DNA]</scope>
    <source>
        <strain evidence="5">LSR1</strain>
    </source>
</reference>
<dbReference type="InterPro" id="IPR000073">
    <property type="entry name" value="AB_hydrolase_1"/>
</dbReference>
<accession>A0A8R2H770</accession>
<dbReference type="EnsemblMetazoa" id="XM_016805050.2">
    <property type="protein sequence ID" value="XP_016660539.2"/>
    <property type="gene ID" value="LOC100168429"/>
</dbReference>
<proteinExistence type="inferred from homology"/>
<sequence>MKIPPFQCSSDEILHRKHRCLGTTEFQANTDGHVLTLDSFFKPTTYWKPTNIRVNFKLTMEPSVSGPSFEEIQIPVPFGFVSGKWWGPKDKQPIIAIHGWQDNAGTFDPLIELLPKDLSILCIDLPGHGRSSHIPLGLPYYIFWDGLAILRRIVRHYNWRKVSIMGHSLGAAIGFLYAASYPDDTEMLISIDTVAPVIFDPSEIVKNTGPNVDKLIYYDALGVDKMPSYKYSDMIDLVVDGHHGTLTRKSCEILMRRGMYHVKDNKYLFSRDIRLKVAWMGLPSLDVVIAFAGQITCRYMNIKAKPYRSLDNWPVYSQVLEIIKMNAKDFVFKEYDGTHHLHLNNPECLASDVAKFIQQPNSASL</sequence>
<dbReference type="InterPro" id="IPR050266">
    <property type="entry name" value="AB_hydrolase_sf"/>
</dbReference>
<dbReference type="PANTHER" id="PTHR43798">
    <property type="entry name" value="MONOACYLGLYCEROL LIPASE"/>
    <property type="match status" value="1"/>
</dbReference>
<dbReference type="AlphaFoldDB" id="A0A8R2H770"/>
<reference evidence="4" key="2">
    <citation type="submission" date="2022-06" db="UniProtKB">
        <authorList>
            <consortium name="EnsemblMetazoa"/>
        </authorList>
    </citation>
    <scope>IDENTIFICATION</scope>
</reference>
<dbReference type="InterPro" id="IPR029058">
    <property type="entry name" value="AB_hydrolase_fold"/>
</dbReference>
<keyword evidence="2" id="KW-0378">Hydrolase</keyword>
<dbReference type="OrthoDB" id="190201at2759"/>
<dbReference type="GO" id="GO:0016020">
    <property type="term" value="C:membrane"/>
    <property type="evidence" value="ECO:0007669"/>
    <property type="project" value="TreeGrafter"/>
</dbReference>
<dbReference type="Gene3D" id="3.40.50.1820">
    <property type="entry name" value="alpha/beta hydrolase"/>
    <property type="match status" value="1"/>
</dbReference>
<evidence type="ECO:0000256" key="1">
    <source>
        <dbReference type="ARBA" id="ARBA00008645"/>
    </source>
</evidence>
<dbReference type="Proteomes" id="UP000007819">
    <property type="component" value="Chromosome A2"/>
</dbReference>
<name>A0A8R2H770_ACYPI</name>
<dbReference type="SUPFAM" id="SSF53474">
    <property type="entry name" value="alpha/beta-Hydrolases"/>
    <property type="match status" value="1"/>
</dbReference>
<protein>
    <recommendedName>
        <fullName evidence="3">AB hydrolase-1 domain-containing protein</fullName>
    </recommendedName>
</protein>
<comment type="similarity">
    <text evidence="1">Belongs to the AB hydrolase superfamily.</text>
</comment>